<evidence type="ECO:0000313" key="4">
    <source>
        <dbReference type="EMBL" id="CCX34069.1"/>
    </source>
</evidence>
<dbReference type="PANTHER" id="PTHR24198">
    <property type="entry name" value="ANKYRIN REPEAT AND PROTEIN KINASE DOMAIN-CONTAINING PROTEIN"/>
    <property type="match status" value="1"/>
</dbReference>
<dbReference type="EMBL" id="HF936296">
    <property type="protein sequence ID" value="CCX34069.1"/>
    <property type="molecule type" value="Genomic_DNA"/>
</dbReference>
<dbReference type="OrthoDB" id="10057496at2759"/>
<dbReference type="PROSITE" id="PS50297">
    <property type="entry name" value="ANK_REP_REGION"/>
    <property type="match status" value="1"/>
</dbReference>
<dbReference type="Gene3D" id="1.25.40.20">
    <property type="entry name" value="Ankyrin repeat-containing domain"/>
    <property type="match status" value="1"/>
</dbReference>
<dbReference type="InterPro" id="IPR002110">
    <property type="entry name" value="Ankyrin_rpt"/>
</dbReference>
<dbReference type="PANTHER" id="PTHR24198:SF165">
    <property type="entry name" value="ANKYRIN REPEAT-CONTAINING PROTEIN-RELATED"/>
    <property type="match status" value="1"/>
</dbReference>
<dbReference type="AlphaFoldDB" id="U4LR64"/>
<name>U4LR64_PYROM</name>
<evidence type="ECO:0000256" key="2">
    <source>
        <dbReference type="ARBA" id="ARBA00023043"/>
    </source>
</evidence>
<dbReference type="PROSITE" id="PS50088">
    <property type="entry name" value="ANK_REPEAT"/>
    <property type="match status" value="1"/>
</dbReference>
<dbReference type="Proteomes" id="UP000018144">
    <property type="component" value="Unassembled WGS sequence"/>
</dbReference>
<dbReference type="STRING" id="1076935.U4LR64"/>
<gene>
    <name evidence="4" type="ORF">PCON_02547</name>
</gene>
<dbReference type="SUPFAM" id="SSF48403">
    <property type="entry name" value="Ankyrin repeat"/>
    <property type="match status" value="1"/>
</dbReference>
<dbReference type="InterPro" id="IPR036770">
    <property type="entry name" value="Ankyrin_rpt-contain_sf"/>
</dbReference>
<evidence type="ECO:0000313" key="5">
    <source>
        <dbReference type="Proteomes" id="UP000018144"/>
    </source>
</evidence>
<dbReference type="OMA" id="EAENVGW"/>
<keyword evidence="1" id="KW-0677">Repeat</keyword>
<accession>U4LR64</accession>
<keyword evidence="5" id="KW-1185">Reference proteome</keyword>
<protein>
    <submittedName>
        <fullName evidence="4">Similar to Ankyrin repeat-containing protein YAR1 acc. no. P46683</fullName>
    </submittedName>
</protein>
<proteinExistence type="predicted"/>
<keyword evidence="2 3" id="KW-0040">ANK repeat</keyword>
<reference evidence="4 5" key="1">
    <citation type="journal article" date="2013" name="PLoS Genet.">
        <title>The genome and development-dependent transcriptomes of Pyronema confluens: a window into fungal evolution.</title>
        <authorList>
            <person name="Traeger S."/>
            <person name="Altegoer F."/>
            <person name="Freitag M."/>
            <person name="Gabaldon T."/>
            <person name="Kempken F."/>
            <person name="Kumar A."/>
            <person name="Marcet-Houben M."/>
            <person name="Poggeler S."/>
            <person name="Stajich J.E."/>
            <person name="Nowrousian M."/>
        </authorList>
    </citation>
    <scope>NUCLEOTIDE SEQUENCE [LARGE SCALE GENOMIC DNA]</scope>
    <source>
        <strain evidence="5">CBS 100304</strain>
        <tissue evidence="4">Vegetative mycelium</tissue>
    </source>
</reference>
<dbReference type="SMART" id="SM00248">
    <property type="entry name" value="ANK"/>
    <property type="match status" value="3"/>
</dbReference>
<feature type="repeat" description="ANK" evidence="3">
    <location>
        <begin position="101"/>
        <end position="134"/>
    </location>
</feature>
<evidence type="ECO:0000256" key="1">
    <source>
        <dbReference type="ARBA" id="ARBA00022737"/>
    </source>
</evidence>
<sequence>MTTTYTPATLSEEQIDDLLYFARAGETDDFLKTLEDIKTATKSNGIEILLATRDEHSSNSVLHMTAANGHLELTKKILSILPAPPTPDAVPFELLSQKNSGGNTPLHWAALNGHLEVVKILVMAANADPTITNNVGHDAVYEAQLNDKNDVVDWLLKHCDGLEEVVAGDLGEAEGAEASGDAEEEVETIDMDDEEAAREKLKQLAV</sequence>
<evidence type="ECO:0000256" key="3">
    <source>
        <dbReference type="PROSITE-ProRule" id="PRU00023"/>
    </source>
</evidence>
<organism evidence="4 5">
    <name type="scientific">Pyronema omphalodes (strain CBS 100304)</name>
    <name type="common">Pyronema confluens</name>
    <dbReference type="NCBI Taxonomy" id="1076935"/>
    <lineage>
        <taxon>Eukaryota</taxon>
        <taxon>Fungi</taxon>
        <taxon>Dikarya</taxon>
        <taxon>Ascomycota</taxon>
        <taxon>Pezizomycotina</taxon>
        <taxon>Pezizomycetes</taxon>
        <taxon>Pezizales</taxon>
        <taxon>Pyronemataceae</taxon>
        <taxon>Pyronema</taxon>
    </lineage>
</organism>
<dbReference type="eggNOG" id="KOG0504">
    <property type="taxonomic scope" value="Eukaryota"/>
</dbReference>
<dbReference type="Pfam" id="PF12796">
    <property type="entry name" value="Ank_2"/>
    <property type="match status" value="1"/>
</dbReference>